<sequence>MEMITNTTIRGGVYLVVDPSALTDGSYQKIRLALKSGLSAIQVWNHWQHITAKAEIVQTLVDLAQPFGVPVLINENWELLMETEANGIHFDLPSDNLALIRKAIGRNIITGITCENNLETVQYAIDQKMDYISFCSVFPSGSANSCEWVKPATIAAARAMTNIPIFAAGGITASNLPEILPTGLDGVAVINSIMKAEDPAAVTTAFNKILQQQKTH</sequence>
<evidence type="ECO:0000256" key="1">
    <source>
        <dbReference type="ARBA" id="ARBA00004948"/>
    </source>
</evidence>
<evidence type="ECO:0000313" key="5">
    <source>
        <dbReference type="Proteomes" id="UP000293874"/>
    </source>
</evidence>
<name>A0A4Q7MSG6_9BACT</name>
<dbReference type="InterPro" id="IPR022998">
    <property type="entry name" value="ThiamineP_synth_TenI"/>
</dbReference>
<keyword evidence="2" id="KW-0784">Thiamine biosynthesis</keyword>
<comment type="pathway">
    <text evidence="1">Cofactor biosynthesis; thiamine diphosphate biosynthesis.</text>
</comment>
<proteinExistence type="predicted"/>
<feature type="domain" description="Thiamine phosphate synthase/TenI" evidence="3">
    <location>
        <begin position="13"/>
        <end position="193"/>
    </location>
</feature>
<dbReference type="InterPro" id="IPR036206">
    <property type="entry name" value="ThiamineP_synth_sf"/>
</dbReference>
<keyword evidence="5" id="KW-1185">Reference proteome</keyword>
<dbReference type="SUPFAM" id="SSF51391">
    <property type="entry name" value="Thiamin phosphate synthase"/>
    <property type="match status" value="1"/>
</dbReference>
<dbReference type="GO" id="GO:0005737">
    <property type="term" value="C:cytoplasm"/>
    <property type="evidence" value="ECO:0007669"/>
    <property type="project" value="TreeGrafter"/>
</dbReference>
<evidence type="ECO:0000256" key="2">
    <source>
        <dbReference type="ARBA" id="ARBA00022977"/>
    </source>
</evidence>
<dbReference type="PANTHER" id="PTHR20857">
    <property type="entry name" value="THIAMINE-PHOSPHATE PYROPHOSPHORYLASE"/>
    <property type="match status" value="1"/>
</dbReference>
<dbReference type="Gene3D" id="3.20.20.70">
    <property type="entry name" value="Aldolase class I"/>
    <property type="match status" value="1"/>
</dbReference>
<dbReference type="Pfam" id="PF02581">
    <property type="entry name" value="TMP-TENI"/>
    <property type="match status" value="1"/>
</dbReference>
<dbReference type="EMBL" id="SGXA01000002">
    <property type="protein sequence ID" value="RZS71752.1"/>
    <property type="molecule type" value="Genomic_DNA"/>
</dbReference>
<dbReference type="InterPro" id="IPR013785">
    <property type="entry name" value="Aldolase_TIM"/>
</dbReference>
<dbReference type="GO" id="GO:0004789">
    <property type="term" value="F:thiamine-phosphate diphosphorylase activity"/>
    <property type="evidence" value="ECO:0007669"/>
    <property type="project" value="TreeGrafter"/>
</dbReference>
<dbReference type="Proteomes" id="UP000293874">
    <property type="component" value="Unassembled WGS sequence"/>
</dbReference>
<reference evidence="4 5" key="1">
    <citation type="submission" date="2019-02" db="EMBL/GenBank/DDBJ databases">
        <title>Genomic Encyclopedia of Type Strains, Phase IV (KMG-IV): sequencing the most valuable type-strain genomes for metagenomic binning, comparative biology and taxonomic classification.</title>
        <authorList>
            <person name="Goeker M."/>
        </authorList>
    </citation>
    <scope>NUCLEOTIDE SEQUENCE [LARGE SCALE GENOMIC DNA]</scope>
    <source>
        <strain evidence="4 5">DSM 18116</strain>
    </source>
</reference>
<organism evidence="4 5">
    <name type="scientific">Pseudobacter ginsenosidimutans</name>
    <dbReference type="NCBI Taxonomy" id="661488"/>
    <lineage>
        <taxon>Bacteria</taxon>
        <taxon>Pseudomonadati</taxon>
        <taxon>Bacteroidota</taxon>
        <taxon>Chitinophagia</taxon>
        <taxon>Chitinophagales</taxon>
        <taxon>Chitinophagaceae</taxon>
        <taxon>Pseudobacter</taxon>
    </lineage>
</organism>
<protein>
    <submittedName>
        <fullName evidence="4">Thiamine-phosphate pyrophosphorylase</fullName>
    </submittedName>
</protein>
<dbReference type="AlphaFoldDB" id="A0A4Q7MSG6"/>
<dbReference type="CDD" id="cd00564">
    <property type="entry name" value="TMP_TenI"/>
    <property type="match status" value="1"/>
</dbReference>
<comment type="caution">
    <text evidence="4">The sequence shown here is derived from an EMBL/GenBank/DDBJ whole genome shotgun (WGS) entry which is preliminary data.</text>
</comment>
<evidence type="ECO:0000259" key="3">
    <source>
        <dbReference type="Pfam" id="PF02581"/>
    </source>
</evidence>
<accession>A0A4Q7MSG6</accession>
<dbReference type="GO" id="GO:0009228">
    <property type="term" value="P:thiamine biosynthetic process"/>
    <property type="evidence" value="ECO:0007669"/>
    <property type="project" value="UniProtKB-KW"/>
</dbReference>
<dbReference type="PANTHER" id="PTHR20857:SF23">
    <property type="entry name" value="THIAMINE BIOSYNTHETIC BIFUNCTIONAL ENZYME"/>
    <property type="match status" value="1"/>
</dbReference>
<gene>
    <name evidence="4" type="ORF">EV199_3660</name>
</gene>
<evidence type="ECO:0000313" key="4">
    <source>
        <dbReference type="EMBL" id="RZS71752.1"/>
    </source>
</evidence>